<name>A0A150L8P3_9BACI</name>
<dbReference type="STRING" id="301148.B4135_4067"/>
<organism evidence="5 6">
    <name type="scientific">Caldibacillus debilis</name>
    <dbReference type="NCBI Taxonomy" id="301148"/>
    <lineage>
        <taxon>Bacteria</taxon>
        <taxon>Bacillati</taxon>
        <taxon>Bacillota</taxon>
        <taxon>Bacilli</taxon>
        <taxon>Bacillales</taxon>
        <taxon>Bacillaceae</taxon>
        <taxon>Caldibacillus</taxon>
    </lineage>
</organism>
<dbReference type="Gene3D" id="1.20.120.710">
    <property type="entry name" value="Haloacid dehalogenase hydrolase-like domain"/>
    <property type="match status" value="1"/>
</dbReference>
<keyword evidence="3" id="KW-0378">Hydrolase</keyword>
<keyword evidence="4" id="KW-0460">Magnesium</keyword>
<dbReference type="NCBIfam" id="TIGR01509">
    <property type="entry name" value="HAD-SF-IA-v3"/>
    <property type="match status" value="1"/>
</dbReference>
<sequence>MNGKSILCDGGERFVDAVIFDVDDTLYDQLQPFKKAFLFHFKHLSDVPIEKLYLSSRKHSDRLFHKSEAGTVSLLELHTYRIMAACEEFGIDIKYEEAVKFQQTYEKEQKKIAPFPEIITLLERLCQRNKQLAILSNGPHQHQLMKVRQLGLTKWIPAENIFISGAIGCAKPDPAAFLYVEKKLQLKKEKAVYIGDSFENDVIGAKQAGWKAIWMNHRKRDMPDSRVFPDKIVYSPRELLDLADFCL</sequence>
<dbReference type="InterPro" id="IPR051400">
    <property type="entry name" value="HAD-like_hydrolase"/>
</dbReference>
<dbReference type="PRINTS" id="PR00413">
    <property type="entry name" value="HADHALOGNASE"/>
</dbReference>
<dbReference type="AlphaFoldDB" id="A0A150L8P3"/>
<evidence type="ECO:0000313" key="5">
    <source>
        <dbReference type="EMBL" id="KYD08356.1"/>
    </source>
</evidence>
<evidence type="ECO:0000256" key="2">
    <source>
        <dbReference type="ARBA" id="ARBA00022723"/>
    </source>
</evidence>
<accession>A0A150L8P3</accession>
<dbReference type="GO" id="GO:0046872">
    <property type="term" value="F:metal ion binding"/>
    <property type="evidence" value="ECO:0007669"/>
    <property type="project" value="UniProtKB-KW"/>
</dbReference>
<reference evidence="5 6" key="1">
    <citation type="submission" date="2016-01" db="EMBL/GenBank/DDBJ databases">
        <title>Draft Genome Sequences of Seven Thermophilic Sporeformers Isolated from Foods.</title>
        <authorList>
            <person name="Berendsen E.M."/>
            <person name="Wells-Bennik M.H."/>
            <person name="Krawcyk A.O."/>
            <person name="De Jong A."/>
            <person name="Holsappel S."/>
            <person name="Eijlander R.T."/>
            <person name="Kuipers O.P."/>
        </authorList>
    </citation>
    <scope>NUCLEOTIDE SEQUENCE [LARGE SCALE GENOMIC DNA]</scope>
    <source>
        <strain evidence="5 6">B4135</strain>
    </source>
</reference>
<evidence type="ECO:0000256" key="3">
    <source>
        <dbReference type="ARBA" id="ARBA00022801"/>
    </source>
</evidence>
<dbReference type="SUPFAM" id="SSF56784">
    <property type="entry name" value="HAD-like"/>
    <property type="match status" value="1"/>
</dbReference>
<dbReference type="GO" id="GO:0044281">
    <property type="term" value="P:small molecule metabolic process"/>
    <property type="evidence" value="ECO:0007669"/>
    <property type="project" value="UniProtKB-ARBA"/>
</dbReference>
<dbReference type="GO" id="GO:0016791">
    <property type="term" value="F:phosphatase activity"/>
    <property type="evidence" value="ECO:0007669"/>
    <property type="project" value="TreeGrafter"/>
</dbReference>
<gene>
    <name evidence="5" type="ORF">B4135_4067</name>
</gene>
<proteinExistence type="predicted"/>
<dbReference type="InterPro" id="IPR036412">
    <property type="entry name" value="HAD-like_sf"/>
</dbReference>
<dbReference type="Proteomes" id="UP000075683">
    <property type="component" value="Unassembled WGS sequence"/>
</dbReference>
<dbReference type="SFLD" id="SFLDG01129">
    <property type="entry name" value="C1.5:_HAD__Beta-PGM__Phosphata"/>
    <property type="match status" value="1"/>
</dbReference>
<dbReference type="Gene3D" id="3.40.50.1000">
    <property type="entry name" value="HAD superfamily/HAD-like"/>
    <property type="match status" value="1"/>
</dbReference>
<dbReference type="PANTHER" id="PTHR46470">
    <property type="entry name" value="N-ACYLNEURAMINATE-9-PHOSPHATASE"/>
    <property type="match status" value="1"/>
</dbReference>
<evidence type="ECO:0000313" key="6">
    <source>
        <dbReference type="Proteomes" id="UP000075683"/>
    </source>
</evidence>
<dbReference type="SFLD" id="SFLDS00003">
    <property type="entry name" value="Haloacid_Dehalogenase"/>
    <property type="match status" value="1"/>
</dbReference>
<dbReference type="InterPro" id="IPR023214">
    <property type="entry name" value="HAD_sf"/>
</dbReference>
<evidence type="ECO:0000256" key="4">
    <source>
        <dbReference type="ARBA" id="ARBA00022842"/>
    </source>
</evidence>
<dbReference type="OrthoDB" id="25198at2"/>
<comment type="cofactor">
    <cofactor evidence="1">
        <name>Mg(2+)</name>
        <dbReference type="ChEBI" id="CHEBI:18420"/>
    </cofactor>
</comment>
<dbReference type="NCBIfam" id="TIGR01549">
    <property type="entry name" value="HAD-SF-IA-v1"/>
    <property type="match status" value="1"/>
</dbReference>
<dbReference type="Pfam" id="PF00702">
    <property type="entry name" value="Hydrolase"/>
    <property type="match status" value="1"/>
</dbReference>
<dbReference type="PATRIC" id="fig|301148.3.peg.2354"/>
<evidence type="ECO:0000256" key="1">
    <source>
        <dbReference type="ARBA" id="ARBA00001946"/>
    </source>
</evidence>
<protein>
    <recommendedName>
        <fullName evidence="7">HAD family hydrolase</fullName>
    </recommendedName>
</protein>
<keyword evidence="2" id="KW-0479">Metal-binding</keyword>
<dbReference type="EMBL" id="LQYT01000140">
    <property type="protein sequence ID" value="KYD08356.1"/>
    <property type="molecule type" value="Genomic_DNA"/>
</dbReference>
<comment type="caution">
    <text evidence="5">The sequence shown here is derived from an EMBL/GenBank/DDBJ whole genome shotgun (WGS) entry which is preliminary data.</text>
</comment>
<dbReference type="PANTHER" id="PTHR46470:SF2">
    <property type="entry name" value="GLYCERALDEHYDE 3-PHOSPHATE PHOSPHATASE"/>
    <property type="match status" value="1"/>
</dbReference>
<dbReference type="InterPro" id="IPR006439">
    <property type="entry name" value="HAD-SF_hydro_IA"/>
</dbReference>
<evidence type="ECO:0008006" key="7">
    <source>
        <dbReference type="Google" id="ProtNLM"/>
    </source>
</evidence>